<dbReference type="EMBL" id="HACG01032681">
    <property type="protein sequence ID" value="CEK79546.1"/>
    <property type="molecule type" value="Transcribed_RNA"/>
</dbReference>
<feature type="non-terminal residue" evidence="1">
    <location>
        <position position="85"/>
    </location>
</feature>
<accession>A0A0B7AHL1</accession>
<proteinExistence type="predicted"/>
<reference evidence="1" key="1">
    <citation type="submission" date="2014-12" db="EMBL/GenBank/DDBJ databases">
        <title>Insight into the proteome of Arion vulgaris.</title>
        <authorList>
            <person name="Aradska J."/>
            <person name="Bulat T."/>
            <person name="Smidak R."/>
            <person name="Sarate P."/>
            <person name="Gangsoo J."/>
            <person name="Sialana F."/>
            <person name="Bilban M."/>
            <person name="Lubec G."/>
        </authorList>
    </citation>
    <scope>NUCLEOTIDE SEQUENCE</scope>
    <source>
        <tissue evidence="1">Skin</tissue>
    </source>
</reference>
<gene>
    <name evidence="1" type="primary">ORF116044</name>
</gene>
<name>A0A0B7AHL1_9EUPU</name>
<organism evidence="1">
    <name type="scientific">Arion vulgaris</name>
    <dbReference type="NCBI Taxonomy" id="1028688"/>
    <lineage>
        <taxon>Eukaryota</taxon>
        <taxon>Metazoa</taxon>
        <taxon>Spiralia</taxon>
        <taxon>Lophotrochozoa</taxon>
        <taxon>Mollusca</taxon>
        <taxon>Gastropoda</taxon>
        <taxon>Heterobranchia</taxon>
        <taxon>Euthyneura</taxon>
        <taxon>Panpulmonata</taxon>
        <taxon>Eupulmonata</taxon>
        <taxon>Stylommatophora</taxon>
        <taxon>Helicina</taxon>
        <taxon>Arionoidea</taxon>
        <taxon>Arionidae</taxon>
        <taxon>Arion</taxon>
    </lineage>
</organism>
<dbReference type="AlphaFoldDB" id="A0A0B7AHL1"/>
<protein>
    <submittedName>
        <fullName evidence="1">Uncharacterized protein</fullName>
    </submittedName>
</protein>
<feature type="non-terminal residue" evidence="1">
    <location>
        <position position="1"/>
    </location>
</feature>
<sequence>SDVARVRQEDKQNLETNSLYQTRKSSILLPAKDKQDVKVDWLNKQFSEDIVAKIRDRSQRDITQGTHGHELMSFRLSDVHMKTGP</sequence>
<evidence type="ECO:0000313" key="1">
    <source>
        <dbReference type="EMBL" id="CEK79546.1"/>
    </source>
</evidence>